<reference evidence="1" key="2">
    <citation type="journal article" date="2015" name="Data Brief">
        <title>Shoot transcriptome of the giant reed, Arundo donax.</title>
        <authorList>
            <person name="Barrero R.A."/>
            <person name="Guerrero F.D."/>
            <person name="Moolhuijzen P."/>
            <person name="Goolsby J.A."/>
            <person name="Tidwell J."/>
            <person name="Bellgard S.E."/>
            <person name="Bellgard M.I."/>
        </authorList>
    </citation>
    <scope>NUCLEOTIDE SEQUENCE</scope>
    <source>
        <tissue evidence="1">Shoot tissue taken approximately 20 cm above the soil surface</tissue>
    </source>
</reference>
<reference evidence="1" key="1">
    <citation type="submission" date="2014-09" db="EMBL/GenBank/DDBJ databases">
        <authorList>
            <person name="Magalhaes I.L.F."/>
            <person name="Oliveira U."/>
            <person name="Santos F.R."/>
            <person name="Vidigal T.H.D.A."/>
            <person name="Brescovit A.D."/>
            <person name="Santos A.J."/>
        </authorList>
    </citation>
    <scope>NUCLEOTIDE SEQUENCE</scope>
    <source>
        <tissue evidence="1">Shoot tissue taken approximately 20 cm above the soil surface</tissue>
    </source>
</reference>
<protein>
    <submittedName>
        <fullName evidence="1">Uncharacterized protein</fullName>
    </submittedName>
</protein>
<evidence type="ECO:0000313" key="1">
    <source>
        <dbReference type="EMBL" id="JAE34697.1"/>
    </source>
</evidence>
<dbReference type="EMBL" id="GBRH01163199">
    <property type="protein sequence ID" value="JAE34697.1"/>
    <property type="molecule type" value="Transcribed_RNA"/>
</dbReference>
<sequence>MLRMFVEREGKTGNVKLGWYGGAPADVQTAGDAFFRRSNWSLLGGDRAHGRGMHLSPLRFPHLSDWFLIDFGSDWFWIDFGSDWFLINFGSN</sequence>
<proteinExistence type="predicted"/>
<accession>A0A0A9HD80</accession>
<organism evidence="1">
    <name type="scientific">Arundo donax</name>
    <name type="common">Giant reed</name>
    <name type="synonym">Donax arundinaceus</name>
    <dbReference type="NCBI Taxonomy" id="35708"/>
    <lineage>
        <taxon>Eukaryota</taxon>
        <taxon>Viridiplantae</taxon>
        <taxon>Streptophyta</taxon>
        <taxon>Embryophyta</taxon>
        <taxon>Tracheophyta</taxon>
        <taxon>Spermatophyta</taxon>
        <taxon>Magnoliopsida</taxon>
        <taxon>Liliopsida</taxon>
        <taxon>Poales</taxon>
        <taxon>Poaceae</taxon>
        <taxon>PACMAD clade</taxon>
        <taxon>Arundinoideae</taxon>
        <taxon>Arundineae</taxon>
        <taxon>Arundo</taxon>
    </lineage>
</organism>
<name>A0A0A9HD80_ARUDO</name>
<dbReference type="AlphaFoldDB" id="A0A0A9HD80"/>